<evidence type="ECO:0000256" key="12">
    <source>
        <dbReference type="ARBA" id="ARBA00023154"/>
    </source>
</evidence>
<evidence type="ECO:0000256" key="11">
    <source>
        <dbReference type="ARBA" id="ARBA00022840"/>
    </source>
</evidence>
<dbReference type="InterPro" id="IPR041740">
    <property type="entry name" value="AKii-LysC-BS"/>
</dbReference>
<organism evidence="18 19">
    <name type="scientific">Inquilinus limosus</name>
    <dbReference type="NCBI Taxonomy" id="171674"/>
    <lineage>
        <taxon>Bacteria</taxon>
        <taxon>Pseudomonadati</taxon>
        <taxon>Pseudomonadota</taxon>
        <taxon>Alphaproteobacteria</taxon>
        <taxon>Rhodospirillales</taxon>
        <taxon>Rhodospirillaceae</taxon>
        <taxon>Inquilinus</taxon>
    </lineage>
</organism>
<reference evidence="18" key="1">
    <citation type="submission" date="2020-06" db="EMBL/GenBank/DDBJ databases">
        <title>Stable isotope informed genome-resolved metagenomics uncovers potential trophic interactions in rhizosphere soil.</title>
        <authorList>
            <person name="Starr E.P."/>
            <person name="Shi S."/>
            <person name="Blazewicz S.J."/>
            <person name="Koch B.J."/>
            <person name="Probst A.J."/>
            <person name="Hungate B.A."/>
            <person name="Pett-Ridge J."/>
            <person name="Firestone M.K."/>
            <person name="Banfield J.F."/>
        </authorList>
    </citation>
    <scope>NUCLEOTIDE SEQUENCE</scope>
    <source>
        <strain evidence="18">YM_69_17</strain>
    </source>
</reference>
<feature type="binding site" evidence="14">
    <location>
        <begin position="7"/>
        <end position="10"/>
    </location>
    <ligand>
        <name>ATP</name>
        <dbReference type="ChEBI" id="CHEBI:30616"/>
    </ligand>
</feature>
<dbReference type="Pfam" id="PF00696">
    <property type="entry name" value="AA_kinase"/>
    <property type="match status" value="1"/>
</dbReference>
<evidence type="ECO:0000256" key="1">
    <source>
        <dbReference type="ARBA" id="ARBA00004766"/>
    </source>
</evidence>
<feature type="domain" description="ACT" evidence="17">
    <location>
        <begin position="264"/>
        <end position="348"/>
    </location>
</feature>
<dbReference type="InterPro" id="IPR054352">
    <property type="entry name" value="ACT_Aspartokinase"/>
</dbReference>
<evidence type="ECO:0000256" key="13">
    <source>
        <dbReference type="ARBA" id="ARBA00047872"/>
    </source>
</evidence>
<dbReference type="GO" id="GO:0004072">
    <property type="term" value="F:aspartate kinase activity"/>
    <property type="evidence" value="ECO:0007669"/>
    <property type="project" value="UniProtKB-EC"/>
</dbReference>
<dbReference type="AlphaFoldDB" id="A0A952FJA5"/>
<dbReference type="Pfam" id="PF01842">
    <property type="entry name" value="ACT"/>
    <property type="match status" value="1"/>
</dbReference>
<evidence type="ECO:0000313" key="19">
    <source>
        <dbReference type="Proteomes" id="UP000700706"/>
    </source>
</evidence>
<dbReference type="EC" id="2.7.2.4" evidence="5 15"/>
<dbReference type="GO" id="GO:0009090">
    <property type="term" value="P:homoserine biosynthetic process"/>
    <property type="evidence" value="ECO:0007669"/>
    <property type="project" value="TreeGrafter"/>
</dbReference>
<dbReference type="InterPro" id="IPR001341">
    <property type="entry name" value="Asp_kinase"/>
</dbReference>
<gene>
    <name evidence="18" type="ORF">JF625_09695</name>
</gene>
<dbReference type="CDD" id="cd04913">
    <property type="entry name" value="ACT_AKii-LysC-BS-like_1"/>
    <property type="match status" value="1"/>
</dbReference>
<comment type="pathway">
    <text evidence="1 16">Amino-acid biosynthesis; L-lysine biosynthesis via DAP pathway; (S)-tetrahydrodipicolinate from L-aspartate: step 1/4.</text>
</comment>
<evidence type="ECO:0000256" key="7">
    <source>
        <dbReference type="ARBA" id="ARBA00022605"/>
    </source>
</evidence>
<evidence type="ECO:0000256" key="6">
    <source>
        <dbReference type="ARBA" id="ARBA00016273"/>
    </source>
</evidence>
<evidence type="ECO:0000256" key="5">
    <source>
        <dbReference type="ARBA" id="ARBA00013059"/>
    </source>
</evidence>
<dbReference type="Gene3D" id="3.30.2130.10">
    <property type="entry name" value="VC0802-like"/>
    <property type="match status" value="1"/>
</dbReference>
<dbReference type="PIRSF" id="PIRSF000726">
    <property type="entry name" value="Asp_kin"/>
    <property type="match status" value="1"/>
</dbReference>
<evidence type="ECO:0000256" key="2">
    <source>
        <dbReference type="ARBA" id="ARBA00004986"/>
    </source>
</evidence>
<evidence type="ECO:0000256" key="16">
    <source>
        <dbReference type="RuleBase" id="RU004249"/>
    </source>
</evidence>
<feature type="binding site" evidence="14">
    <location>
        <position position="184"/>
    </location>
    <ligand>
        <name>ATP</name>
        <dbReference type="ChEBI" id="CHEBI:30616"/>
    </ligand>
</feature>
<dbReference type="CDD" id="cd04936">
    <property type="entry name" value="ACT_AKii-LysC-BS-like_2"/>
    <property type="match status" value="1"/>
</dbReference>
<dbReference type="InterPro" id="IPR036393">
    <property type="entry name" value="AceGlu_kinase-like_sf"/>
</dbReference>
<dbReference type="NCBIfam" id="NF005155">
    <property type="entry name" value="PRK06635.1-4"/>
    <property type="match status" value="1"/>
</dbReference>
<evidence type="ECO:0000259" key="17">
    <source>
        <dbReference type="PROSITE" id="PS51671"/>
    </source>
</evidence>
<name>A0A952FJA5_9PROT</name>
<dbReference type="PANTHER" id="PTHR21499:SF3">
    <property type="entry name" value="ASPARTOKINASE"/>
    <property type="match status" value="1"/>
</dbReference>
<keyword evidence="11 14" id="KW-0067">ATP-binding</keyword>
<dbReference type="FunFam" id="3.30.2130.10:FF:000002">
    <property type="entry name" value="Aspartokinase"/>
    <property type="match status" value="1"/>
</dbReference>
<feature type="binding site" evidence="14">
    <location>
        <position position="179"/>
    </location>
    <ligand>
        <name>ATP</name>
        <dbReference type="ChEBI" id="CHEBI:30616"/>
    </ligand>
</feature>
<proteinExistence type="inferred from homology"/>
<evidence type="ECO:0000256" key="4">
    <source>
        <dbReference type="ARBA" id="ARBA00010122"/>
    </source>
</evidence>
<dbReference type="PROSITE" id="PS51671">
    <property type="entry name" value="ACT"/>
    <property type="match status" value="1"/>
</dbReference>
<dbReference type="SUPFAM" id="SSF55021">
    <property type="entry name" value="ACT-like"/>
    <property type="match status" value="2"/>
</dbReference>
<dbReference type="SUPFAM" id="SSF53633">
    <property type="entry name" value="Carbamate kinase-like"/>
    <property type="match status" value="1"/>
</dbReference>
<dbReference type="InterPro" id="IPR002912">
    <property type="entry name" value="ACT_dom"/>
</dbReference>
<comment type="similarity">
    <text evidence="4 15">Belongs to the aspartokinase family.</text>
</comment>
<dbReference type="CDD" id="cd04261">
    <property type="entry name" value="AAK_AKii-LysC-BS"/>
    <property type="match status" value="1"/>
</dbReference>
<dbReference type="FunFam" id="3.40.1160.10:FF:000002">
    <property type="entry name" value="Aspartokinase"/>
    <property type="match status" value="1"/>
</dbReference>
<keyword evidence="7 16" id="KW-0028">Amino-acid biosynthesis</keyword>
<dbReference type="Pfam" id="PF22468">
    <property type="entry name" value="ACT_9"/>
    <property type="match status" value="1"/>
</dbReference>
<dbReference type="EMBL" id="JAEKLZ010000170">
    <property type="protein sequence ID" value="MBW8725411.1"/>
    <property type="molecule type" value="Genomic_DNA"/>
</dbReference>
<feature type="binding site" evidence="14">
    <location>
        <begin position="173"/>
        <end position="174"/>
    </location>
    <ligand>
        <name>ATP</name>
        <dbReference type="ChEBI" id="CHEBI:30616"/>
    </ligand>
</feature>
<evidence type="ECO:0000256" key="3">
    <source>
        <dbReference type="ARBA" id="ARBA00005139"/>
    </source>
</evidence>
<dbReference type="GO" id="GO:0005829">
    <property type="term" value="C:cytosol"/>
    <property type="evidence" value="ECO:0007669"/>
    <property type="project" value="TreeGrafter"/>
</dbReference>
<keyword evidence="9 14" id="KW-0547">Nucleotide-binding</keyword>
<evidence type="ECO:0000256" key="14">
    <source>
        <dbReference type="PIRSR" id="PIRSR000726-1"/>
    </source>
</evidence>
<dbReference type="Gene3D" id="3.40.1160.10">
    <property type="entry name" value="Acetylglutamate kinase-like"/>
    <property type="match status" value="1"/>
</dbReference>
<dbReference type="NCBIfam" id="TIGR00657">
    <property type="entry name" value="asp_kinases"/>
    <property type="match status" value="1"/>
</dbReference>
<dbReference type="GO" id="GO:0009089">
    <property type="term" value="P:lysine biosynthetic process via diaminopimelate"/>
    <property type="evidence" value="ECO:0007669"/>
    <property type="project" value="InterPro"/>
</dbReference>
<accession>A0A952FJA5</accession>
<keyword evidence="12" id="KW-0457">Lysine biosynthesis</keyword>
<evidence type="ECO:0000256" key="8">
    <source>
        <dbReference type="ARBA" id="ARBA00022679"/>
    </source>
</evidence>
<dbReference type="NCBIfam" id="NF005154">
    <property type="entry name" value="PRK06635.1-2"/>
    <property type="match status" value="1"/>
</dbReference>
<dbReference type="PROSITE" id="PS00324">
    <property type="entry name" value="ASPARTOKINASE"/>
    <property type="match status" value="1"/>
</dbReference>
<evidence type="ECO:0000256" key="10">
    <source>
        <dbReference type="ARBA" id="ARBA00022777"/>
    </source>
</evidence>
<sequence>MARIVQKFGGTSVADVERIKNVARRVQAEVARGNQVSVVVSAMSGVTNQLVKHCNDISPLHDPREYDAVVASGEQVTSGLLALALQEIGLPARSFQGWQVAVHTDGSHAKARILDIDARLLEESLARGEVPVIAGFQGVSDAGRITTLGRGGSDTSAVALAAALKADRCDIYTDVDGVYTCDPRIVRKARKLDKITYEEMLEMASLGAKVLQTRSVEMAMNHRVRVQVLSSFEDVPGTLVVDEDEIVEKEVVSGIAYSRDEAKITVVRVPDRPGVAAAIFGPLTDANINVDMIVQNISEDGQATDLTFTVGKADLERAVKVLSQHKETLGYSHLIPDENVVKISVIGVGMRSHAGVAQRMFKALAENGINIQVISTSEIKISVLVAEQYTELAVRALHTAYGLDKA</sequence>
<dbReference type="InterPro" id="IPR001048">
    <property type="entry name" value="Asp/Glu/Uridylate_kinase"/>
</dbReference>
<comment type="catalytic activity">
    <reaction evidence="13 15">
        <text>L-aspartate + ATP = 4-phospho-L-aspartate + ADP</text>
        <dbReference type="Rhea" id="RHEA:23776"/>
        <dbReference type="ChEBI" id="CHEBI:29991"/>
        <dbReference type="ChEBI" id="CHEBI:30616"/>
        <dbReference type="ChEBI" id="CHEBI:57535"/>
        <dbReference type="ChEBI" id="CHEBI:456216"/>
        <dbReference type="EC" id="2.7.2.4"/>
    </reaction>
</comment>
<comment type="pathway">
    <text evidence="3 16">Amino-acid biosynthesis; L-threonine biosynthesis; L-threonine from L-aspartate: step 1/5.</text>
</comment>
<feature type="binding site" evidence="14">
    <location>
        <position position="47"/>
    </location>
    <ligand>
        <name>substrate</name>
    </ligand>
</feature>
<feature type="binding site" evidence="14">
    <location>
        <begin position="209"/>
        <end position="210"/>
    </location>
    <ligand>
        <name>ATP</name>
        <dbReference type="ChEBI" id="CHEBI:30616"/>
    </ligand>
</feature>
<keyword evidence="10 15" id="KW-0418">Kinase</keyword>
<protein>
    <recommendedName>
        <fullName evidence="6 15">Aspartokinase</fullName>
        <ecNumber evidence="5 15">2.7.2.4</ecNumber>
    </recommendedName>
</protein>
<evidence type="ECO:0000313" key="18">
    <source>
        <dbReference type="EMBL" id="MBW8725411.1"/>
    </source>
</evidence>
<comment type="caution">
    <text evidence="18">The sequence shown here is derived from an EMBL/GenBank/DDBJ whole genome shotgun (WGS) entry which is preliminary data.</text>
</comment>
<dbReference type="InterPro" id="IPR005260">
    <property type="entry name" value="Asp_kin_monofn"/>
</dbReference>
<evidence type="ECO:0000256" key="15">
    <source>
        <dbReference type="RuleBase" id="RU003448"/>
    </source>
</evidence>
<keyword evidence="8 15" id="KW-0808">Transferase</keyword>
<evidence type="ECO:0000256" key="9">
    <source>
        <dbReference type="ARBA" id="ARBA00022741"/>
    </source>
</evidence>
<feature type="binding site" evidence="14">
    <location>
        <position position="74"/>
    </location>
    <ligand>
        <name>substrate</name>
    </ligand>
</feature>
<dbReference type="InterPro" id="IPR018042">
    <property type="entry name" value="Aspartate_kinase_CS"/>
</dbReference>
<dbReference type="Proteomes" id="UP000700706">
    <property type="component" value="Unassembled WGS sequence"/>
</dbReference>
<dbReference type="InterPro" id="IPR045865">
    <property type="entry name" value="ACT-like_dom_sf"/>
</dbReference>
<dbReference type="PANTHER" id="PTHR21499">
    <property type="entry name" value="ASPARTATE KINASE"/>
    <property type="match status" value="1"/>
</dbReference>
<dbReference type="GO" id="GO:0005524">
    <property type="term" value="F:ATP binding"/>
    <property type="evidence" value="ECO:0007669"/>
    <property type="project" value="UniProtKB-KW"/>
</dbReference>
<dbReference type="NCBIfam" id="TIGR00656">
    <property type="entry name" value="asp_kin_monofn"/>
    <property type="match status" value="1"/>
</dbReference>
<comment type="pathway">
    <text evidence="2 16">Amino-acid biosynthesis; L-methionine biosynthesis via de novo pathway; L-homoserine from L-aspartate: step 1/3.</text>
</comment>